<feature type="region of interest" description="Disordered" evidence="1">
    <location>
        <begin position="211"/>
        <end position="239"/>
    </location>
</feature>
<dbReference type="EMBL" id="VCAZ01000060">
    <property type="protein sequence ID" value="TSN76559.1"/>
    <property type="molecule type" value="Genomic_DNA"/>
</dbReference>
<dbReference type="Proteomes" id="UP000319801">
    <property type="component" value="Unassembled WGS sequence"/>
</dbReference>
<keyword evidence="3" id="KW-1185">Reference proteome</keyword>
<dbReference type="AlphaFoldDB" id="A0A556U7V3"/>
<feature type="compositionally biased region" description="Basic and acidic residues" evidence="1">
    <location>
        <begin position="1"/>
        <end position="10"/>
    </location>
</feature>
<protein>
    <submittedName>
        <fullName evidence="2">Uncharacterized protein</fullName>
    </submittedName>
</protein>
<proteinExistence type="predicted"/>
<evidence type="ECO:0000313" key="2">
    <source>
        <dbReference type="EMBL" id="TSN76559.1"/>
    </source>
</evidence>
<comment type="caution">
    <text evidence="2">The sequence shown here is derived from an EMBL/GenBank/DDBJ whole genome shotgun (WGS) entry which is preliminary data.</text>
</comment>
<name>A0A556U7V3_BAGYA</name>
<sequence length="271" mass="30350">MEREKEREGDGENEVPPFLVETLKKGRESSTDGPPLEQAHRGERTKTNQSLITKMFEISRTLNAALLSNEERIEKSLLHASFNFRRTKPRHCLISCLSAPPASVRLSLEAPRCNLTNTAHSSPPVSRYCKCRSPETRMVMPPAPMTAERSSSTNPFLSTARCSISSLAPFFSHASHTSLLQGFLLYCPAPRLHINAIKFVARLNIKRERMEAQVGSRERKTERERLTAELSRPGSMGERIAPGSVMAGWETLQPSSMSMTTHDTEVTWTAR</sequence>
<feature type="region of interest" description="Disordered" evidence="1">
    <location>
        <begin position="1"/>
        <end position="47"/>
    </location>
</feature>
<feature type="compositionally biased region" description="Basic and acidic residues" evidence="1">
    <location>
        <begin position="211"/>
        <end position="227"/>
    </location>
</feature>
<organism evidence="2 3">
    <name type="scientific">Bagarius yarrelli</name>
    <name type="common">Goonch</name>
    <name type="synonym">Bagrus yarrelli</name>
    <dbReference type="NCBI Taxonomy" id="175774"/>
    <lineage>
        <taxon>Eukaryota</taxon>
        <taxon>Metazoa</taxon>
        <taxon>Chordata</taxon>
        <taxon>Craniata</taxon>
        <taxon>Vertebrata</taxon>
        <taxon>Euteleostomi</taxon>
        <taxon>Actinopterygii</taxon>
        <taxon>Neopterygii</taxon>
        <taxon>Teleostei</taxon>
        <taxon>Ostariophysi</taxon>
        <taxon>Siluriformes</taxon>
        <taxon>Sisoridae</taxon>
        <taxon>Sisorinae</taxon>
        <taxon>Bagarius</taxon>
    </lineage>
</organism>
<evidence type="ECO:0000313" key="3">
    <source>
        <dbReference type="Proteomes" id="UP000319801"/>
    </source>
</evidence>
<reference evidence="2 3" key="1">
    <citation type="journal article" date="2019" name="Genome Biol. Evol.">
        <title>Whole-Genome Sequencing of the Giant Devil Catfish, Bagarius yarrelli.</title>
        <authorList>
            <person name="Jiang W."/>
            <person name="Lv Y."/>
            <person name="Cheng L."/>
            <person name="Yang K."/>
            <person name="Chao B."/>
            <person name="Wang X."/>
            <person name="Li Y."/>
            <person name="Pan X."/>
            <person name="You X."/>
            <person name="Zhang Y."/>
            <person name="Yang J."/>
            <person name="Li J."/>
            <person name="Zhang X."/>
            <person name="Liu S."/>
            <person name="Sun C."/>
            <person name="Yang J."/>
            <person name="Shi Q."/>
        </authorList>
    </citation>
    <scope>NUCLEOTIDE SEQUENCE [LARGE SCALE GENOMIC DNA]</scope>
    <source>
        <strain evidence="2">JWS20170419001</strain>
        <tissue evidence="2">Muscle</tissue>
    </source>
</reference>
<accession>A0A556U7V3</accession>
<gene>
    <name evidence="2" type="ORF">Baya_8712</name>
</gene>
<evidence type="ECO:0000256" key="1">
    <source>
        <dbReference type="SAM" id="MobiDB-lite"/>
    </source>
</evidence>